<dbReference type="OrthoDB" id="5984008at2759"/>
<comment type="caution">
    <text evidence="2">The sequence shown here is derived from an EMBL/GenBank/DDBJ whole genome shotgun (WGS) entry which is preliminary data.</text>
</comment>
<dbReference type="Gene3D" id="3.40.50.2300">
    <property type="match status" value="1"/>
</dbReference>
<evidence type="ECO:0000256" key="1">
    <source>
        <dbReference type="SAM" id="SignalP"/>
    </source>
</evidence>
<evidence type="ECO:0000313" key="2">
    <source>
        <dbReference type="EMBL" id="PQP92160.1"/>
    </source>
</evidence>
<dbReference type="SUPFAM" id="SSF53822">
    <property type="entry name" value="Periplasmic binding protein-like I"/>
    <property type="match status" value="1"/>
</dbReference>
<evidence type="ECO:0000313" key="3">
    <source>
        <dbReference type="Proteomes" id="UP000250321"/>
    </source>
</evidence>
<feature type="signal peptide" evidence="1">
    <location>
        <begin position="1"/>
        <end position="33"/>
    </location>
</feature>
<protein>
    <submittedName>
        <fullName evidence="2">Glutamate receptor 3.4</fullName>
    </submittedName>
</protein>
<name>A0A314XKG1_PRUYE</name>
<sequence>MEVLLINRPTHVCKTRALLALILLMWVPMEVMAGTENATHLSTRPSSLNIGALFTLNSVIGRAAKPAIYAAIDDVNSDPSILPGTKLNVILYDQIAVNFLELLKVFPETPF</sequence>
<keyword evidence="3" id="KW-1185">Reference proteome</keyword>
<dbReference type="EMBL" id="PJQY01002610">
    <property type="protein sequence ID" value="PQP92160.1"/>
    <property type="molecule type" value="Genomic_DNA"/>
</dbReference>
<dbReference type="AlphaFoldDB" id="A0A314XKG1"/>
<dbReference type="Proteomes" id="UP000250321">
    <property type="component" value="Unassembled WGS sequence"/>
</dbReference>
<accession>A0A314XKG1</accession>
<proteinExistence type="predicted"/>
<organism evidence="2 3">
    <name type="scientific">Prunus yedoensis var. nudiflora</name>
    <dbReference type="NCBI Taxonomy" id="2094558"/>
    <lineage>
        <taxon>Eukaryota</taxon>
        <taxon>Viridiplantae</taxon>
        <taxon>Streptophyta</taxon>
        <taxon>Embryophyta</taxon>
        <taxon>Tracheophyta</taxon>
        <taxon>Spermatophyta</taxon>
        <taxon>Magnoliopsida</taxon>
        <taxon>eudicotyledons</taxon>
        <taxon>Gunneridae</taxon>
        <taxon>Pentapetalae</taxon>
        <taxon>rosids</taxon>
        <taxon>fabids</taxon>
        <taxon>Rosales</taxon>
        <taxon>Rosaceae</taxon>
        <taxon>Amygdaloideae</taxon>
        <taxon>Amygdaleae</taxon>
        <taxon>Prunus</taxon>
    </lineage>
</organism>
<keyword evidence="1" id="KW-0732">Signal</keyword>
<keyword evidence="2" id="KW-0675">Receptor</keyword>
<gene>
    <name evidence="2" type="ORF">Pyn_21207</name>
</gene>
<feature type="chain" id="PRO_5016265951" evidence="1">
    <location>
        <begin position="34"/>
        <end position="111"/>
    </location>
</feature>
<reference evidence="2 3" key="1">
    <citation type="submission" date="2018-02" db="EMBL/GenBank/DDBJ databases">
        <title>Draft genome of wild Prunus yedoensis var. nudiflora.</title>
        <authorList>
            <person name="Baek S."/>
            <person name="Kim J.-H."/>
            <person name="Choi K."/>
            <person name="Kim G.-B."/>
            <person name="Cho A."/>
            <person name="Jang H."/>
            <person name="Shin C.-H."/>
            <person name="Yu H.-J."/>
            <person name="Mun J.-H."/>
        </authorList>
    </citation>
    <scope>NUCLEOTIDE SEQUENCE [LARGE SCALE GENOMIC DNA]</scope>
    <source>
        <strain evidence="3">cv. Jeju island</strain>
        <tissue evidence="2">Leaf</tissue>
    </source>
</reference>
<dbReference type="InterPro" id="IPR028082">
    <property type="entry name" value="Peripla_BP_I"/>
</dbReference>
<dbReference type="STRING" id="2094558.A0A314XKG1"/>